<dbReference type="InterPro" id="IPR055222">
    <property type="entry name" value="PRISE-like_Rossmann-fold"/>
</dbReference>
<dbReference type="Gene3D" id="3.40.50.720">
    <property type="entry name" value="NAD(P)-binding Rossmann-like Domain"/>
    <property type="match status" value="1"/>
</dbReference>
<protein>
    <submittedName>
        <fullName evidence="2">NAD(P)-binding protein</fullName>
    </submittedName>
</protein>
<dbReference type="SUPFAM" id="SSF51735">
    <property type="entry name" value="NAD(P)-binding Rossmann-fold domains"/>
    <property type="match status" value="1"/>
</dbReference>
<dbReference type="PANTHER" id="PTHR32487">
    <property type="entry name" value="3-OXO-DELTA(4,5)-STEROID 5-BETA-REDUCTASE"/>
    <property type="match status" value="1"/>
</dbReference>
<sequence>MAAQTVVSEGIFHGLPTFPEHDGKTYTAIVTGANGITGAHILRTLVNAPKRWSRIYALSRKPPTVPLGDRVTFVSVDFLNEPGIIAKTLHENNVSADFAFFTSYLQPPPKEGQGLWSDVDEMERVNVSLLSNFLTALTMSRIIPQRFVLQTGAKHYGIHLGPPLTPEAETDPRFLAVPNFYYPQEDLLWEWAGIHNVGWNVTRPGFIVGAVRDAAMNVPYGLALYAAVQKELGRSVEFPGDVDAWDAENHMSSAKLIGRHAEWAVLSPQTRNQALNISDGSMFSWGKFFPMLAAAYGIGYETPETDDAKFTTVTMPVSPPPRGFGPPGRFRFAWTFEGWARKPEVRESWARLRKREGLVFSRDPFDQRNVKDIFGLLDAAILAPWGRSMSVTKNRKLGWHGFVDSAEGIFDSIKEMAEMKMVPMPIKTQDIEVSYHGY</sequence>
<gene>
    <name evidence="2" type="ORF">QBC47DRAFT_371014</name>
</gene>
<feature type="domain" description="PRISE-like Rossmann-fold" evidence="1">
    <location>
        <begin position="28"/>
        <end position="299"/>
    </location>
</feature>
<organism evidence="2 3">
    <name type="scientific">Echria macrotheca</name>
    <dbReference type="NCBI Taxonomy" id="438768"/>
    <lineage>
        <taxon>Eukaryota</taxon>
        <taxon>Fungi</taxon>
        <taxon>Dikarya</taxon>
        <taxon>Ascomycota</taxon>
        <taxon>Pezizomycotina</taxon>
        <taxon>Sordariomycetes</taxon>
        <taxon>Sordariomycetidae</taxon>
        <taxon>Sordariales</taxon>
        <taxon>Schizotheciaceae</taxon>
        <taxon>Echria</taxon>
    </lineage>
</organism>
<dbReference type="Pfam" id="PF22917">
    <property type="entry name" value="PRISE"/>
    <property type="match status" value="1"/>
</dbReference>
<evidence type="ECO:0000313" key="3">
    <source>
        <dbReference type="Proteomes" id="UP001239445"/>
    </source>
</evidence>
<proteinExistence type="predicted"/>
<evidence type="ECO:0000259" key="1">
    <source>
        <dbReference type="Pfam" id="PF22917"/>
    </source>
</evidence>
<dbReference type="PANTHER" id="PTHR32487:SF29">
    <property type="entry name" value="NAD-DEPENDENT EPIMERASE_DEHYDRATASE DOMAIN-CONTAINING PROTEIN"/>
    <property type="match status" value="1"/>
</dbReference>
<dbReference type="CDD" id="cd08948">
    <property type="entry name" value="5beta-POR_like_SDR_a"/>
    <property type="match status" value="1"/>
</dbReference>
<evidence type="ECO:0000313" key="2">
    <source>
        <dbReference type="EMBL" id="KAK1759073.1"/>
    </source>
</evidence>
<accession>A0AAJ0FD76</accession>
<name>A0AAJ0FD76_9PEZI</name>
<comment type="caution">
    <text evidence="2">The sequence shown here is derived from an EMBL/GenBank/DDBJ whole genome shotgun (WGS) entry which is preliminary data.</text>
</comment>
<reference evidence="2" key="1">
    <citation type="submission" date="2023-06" db="EMBL/GenBank/DDBJ databases">
        <title>Genome-scale phylogeny and comparative genomics of the fungal order Sordariales.</title>
        <authorList>
            <consortium name="Lawrence Berkeley National Laboratory"/>
            <person name="Hensen N."/>
            <person name="Bonometti L."/>
            <person name="Westerberg I."/>
            <person name="Brannstrom I.O."/>
            <person name="Guillou S."/>
            <person name="Cros-Aarteil S."/>
            <person name="Calhoun S."/>
            <person name="Haridas S."/>
            <person name="Kuo A."/>
            <person name="Mondo S."/>
            <person name="Pangilinan J."/>
            <person name="Riley R."/>
            <person name="Labutti K."/>
            <person name="Andreopoulos B."/>
            <person name="Lipzen A."/>
            <person name="Chen C."/>
            <person name="Yanf M."/>
            <person name="Daum C."/>
            <person name="Ng V."/>
            <person name="Clum A."/>
            <person name="Steindorff A."/>
            <person name="Ohm R."/>
            <person name="Martin F."/>
            <person name="Silar P."/>
            <person name="Natvig D."/>
            <person name="Lalanne C."/>
            <person name="Gautier V."/>
            <person name="Ament-Velasquez S.L."/>
            <person name="Kruys A."/>
            <person name="Hutchinson M.I."/>
            <person name="Powell A.J."/>
            <person name="Barry K."/>
            <person name="Miller A.N."/>
            <person name="Grigoriev I.V."/>
            <person name="Debuchy R."/>
            <person name="Gladieux P."/>
            <person name="Thoren M.H."/>
            <person name="Johannesson H."/>
        </authorList>
    </citation>
    <scope>NUCLEOTIDE SEQUENCE</scope>
    <source>
        <strain evidence="2">PSN4</strain>
    </source>
</reference>
<dbReference type="AlphaFoldDB" id="A0AAJ0FD76"/>
<dbReference type="InterPro" id="IPR036291">
    <property type="entry name" value="NAD(P)-bd_dom_sf"/>
</dbReference>
<dbReference type="EMBL" id="MU839828">
    <property type="protein sequence ID" value="KAK1759073.1"/>
    <property type="molecule type" value="Genomic_DNA"/>
</dbReference>
<keyword evidence="3" id="KW-1185">Reference proteome</keyword>
<dbReference type="Proteomes" id="UP001239445">
    <property type="component" value="Unassembled WGS sequence"/>
</dbReference>